<dbReference type="InterPro" id="IPR027417">
    <property type="entry name" value="P-loop_NTPase"/>
</dbReference>
<dbReference type="CDD" id="cd09883">
    <property type="entry name" value="PIN_VapC_PhoHL-ATPase"/>
    <property type="match status" value="1"/>
</dbReference>
<reference evidence="7 8" key="1">
    <citation type="journal article" date="2013" name="J. Bacteriol.">
        <title>Roles of HynAB and Ech, the only two hydrogenases found in the model sulfate reducer Desulfovibrio gigas.</title>
        <authorList>
            <person name="Morais-Silva F.O."/>
            <person name="Santos C.I."/>
            <person name="Rodrigues R."/>
            <person name="Pereira I.A."/>
            <person name="Rodrigues-Pousada C."/>
        </authorList>
    </citation>
    <scope>NUCLEOTIDE SEQUENCE [LARGE SCALE GENOMIC DNA]</scope>
    <source>
        <strain evidence="8">ATCC 19364 / DSM 1382 / NCIMB 9332 / VKM B-1759</strain>
    </source>
</reference>
<gene>
    <name evidence="7" type="ORF">DGI_2903</name>
</gene>
<evidence type="ECO:0000256" key="1">
    <source>
        <dbReference type="ARBA" id="ARBA00010393"/>
    </source>
</evidence>
<dbReference type="STRING" id="1121448.DGI_2903"/>
<dbReference type="SUPFAM" id="SSF52540">
    <property type="entry name" value="P-loop containing nucleoside triphosphate hydrolases"/>
    <property type="match status" value="1"/>
</dbReference>
<evidence type="ECO:0000259" key="6">
    <source>
        <dbReference type="Pfam" id="PF13638"/>
    </source>
</evidence>
<dbReference type="Gene3D" id="3.40.50.1010">
    <property type="entry name" value="5'-nuclease"/>
    <property type="match status" value="1"/>
</dbReference>
<dbReference type="HOGENOM" id="CLU_022283_3_0_7"/>
<dbReference type="InterPro" id="IPR003714">
    <property type="entry name" value="PhoH"/>
</dbReference>
<dbReference type="OrthoDB" id="9805148at2"/>
<keyword evidence="8" id="KW-1185">Reference proteome</keyword>
<feature type="domain" description="PIN" evidence="6">
    <location>
        <begin position="8"/>
        <end position="127"/>
    </location>
</feature>
<dbReference type="InterPro" id="IPR051451">
    <property type="entry name" value="PhoH2-like"/>
</dbReference>
<evidence type="ECO:0000256" key="3">
    <source>
        <dbReference type="ARBA" id="ARBA00022840"/>
    </source>
</evidence>
<dbReference type="Pfam" id="PF02562">
    <property type="entry name" value="PhoH"/>
    <property type="match status" value="1"/>
</dbReference>
<keyword evidence="2" id="KW-0547">Nucleotide-binding</keyword>
<comment type="similarity">
    <text evidence="4">In the N-terminal section; belongs to the PINc/VapC protein family.</text>
</comment>
<dbReference type="GO" id="GO:0005524">
    <property type="term" value="F:ATP binding"/>
    <property type="evidence" value="ECO:0007669"/>
    <property type="project" value="UniProtKB-KW"/>
</dbReference>
<accession>T2GEP0</accession>
<evidence type="ECO:0000256" key="2">
    <source>
        <dbReference type="ARBA" id="ARBA00022741"/>
    </source>
</evidence>
<dbReference type="PATRIC" id="fig|1121448.10.peg.2866"/>
<dbReference type="PANTHER" id="PTHR30473:SF2">
    <property type="entry name" value="PIN DOMAIN-CONTAINING PROTEIN"/>
    <property type="match status" value="1"/>
</dbReference>
<organism evidence="7 8">
    <name type="scientific">Megalodesulfovibrio gigas (strain ATCC 19364 / DSM 1382 / NCIMB 9332 / VKM B-1759)</name>
    <name type="common">Desulfovibrio gigas</name>
    <dbReference type="NCBI Taxonomy" id="1121448"/>
    <lineage>
        <taxon>Bacteria</taxon>
        <taxon>Pseudomonadati</taxon>
        <taxon>Thermodesulfobacteriota</taxon>
        <taxon>Desulfovibrionia</taxon>
        <taxon>Desulfovibrionales</taxon>
        <taxon>Desulfovibrionaceae</taxon>
        <taxon>Megalodesulfovibrio</taxon>
    </lineage>
</organism>
<keyword evidence="3" id="KW-0067">ATP-binding</keyword>
<evidence type="ECO:0000313" key="7">
    <source>
        <dbReference type="EMBL" id="AGW14629.1"/>
    </source>
</evidence>
<dbReference type="PANTHER" id="PTHR30473">
    <property type="entry name" value="PROTEIN PHOH"/>
    <property type="match status" value="1"/>
</dbReference>
<dbReference type="Pfam" id="PF13638">
    <property type="entry name" value="PIN_4"/>
    <property type="match status" value="1"/>
</dbReference>
<dbReference type="eggNOG" id="COG1875">
    <property type="taxonomic scope" value="Bacteria"/>
</dbReference>
<evidence type="ECO:0000259" key="5">
    <source>
        <dbReference type="Pfam" id="PF02562"/>
    </source>
</evidence>
<evidence type="ECO:0000256" key="4">
    <source>
        <dbReference type="ARBA" id="ARBA00046345"/>
    </source>
</evidence>
<feature type="domain" description="PhoH-like protein" evidence="5">
    <location>
        <begin position="182"/>
        <end position="390"/>
    </location>
</feature>
<dbReference type="Proteomes" id="UP000016587">
    <property type="component" value="Chromosome"/>
</dbReference>
<evidence type="ECO:0000313" key="8">
    <source>
        <dbReference type="Proteomes" id="UP000016587"/>
    </source>
</evidence>
<dbReference type="AlphaFoldDB" id="T2GEP0"/>
<dbReference type="InterPro" id="IPR002716">
    <property type="entry name" value="PIN_dom"/>
</dbReference>
<proteinExistence type="inferred from homology"/>
<comment type="similarity">
    <text evidence="1">Belongs to the PhoH family.</text>
</comment>
<dbReference type="InterPro" id="IPR029060">
    <property type="entry name" value="PIN-like_dom_sf"/>
</dbReference>
<reference evidence="8" key="2">
    <citation type="submission" date="2013-07" db="EMBL/GenBank/DDBJ databases">
        <authorList>
            <person name="Morais-Silva F.O."/>
            <person name="Rezende A.M."/>
            <person name="Pimentel C."/>
            <person name="Resende D.M."/>
            <person name="Santos C.I."/>
            <person name="Clemente C."/>
            <person name="de Oliveira L.M."/>
            <person name="da Silva S.M."/>
            <person name="Costa D.A."/>
            <person name="Varela-Raposo A."/>
            <person name="Horacio E.C.A."/>
            <person name="Matos M."/>
            <person name="Flores O."/>
            <person name="Ruiz J.C."/>
            <person name="Rodrigues-Pousada C."/>
        </authorList>
    </citation>
    <scope>NUCLEOTIDE SEQUENCE [LARGE SCALE GENOMIC DNA]</scope>
    <source>
        <strain evidence="8">ATCC 19364 / DSM 1382 / NCIMB 9332 / VKM B-1759</strain>
    </source>
</reference>
<dbReference type="RefSeq" id="WP_021761681.1">
    <property type="nucleotide sequence ID" value="NC_022444.1"/>
</dbReference>
<dbReference type="Gene3D" id="3.40.50.300">
    <property type="entry name" value="P-loop containing nucleotide triphosphate hydrolases"/>
    <property type="match status" value="1"/>
</dbReference>
<dbReference type="SUPFAM" id="SSF88723">
    <property type="entry name" value="PIN domain-like"/>
    <property type="match status" value="1"/>
</dbReference>
<name>T2GEP0_MEGG1</name>
<sequence>MNGKKKNYILDTNVLIENPLSILSLRNGDDNNIFIPYHVLIELNQLKTNNRLRHIVAKVVDVLLENKDSITFIRNDSSSSPFTEEIVDHYILKEIQDSREIDDPILVTNDRILRLQASLANIKSEEFKDSKPFESESQLYTGFCPPDTPPLANSFSWHEGKPVFHGPMGEELVNYTCCVWNVRPRTVYQNLALMLMQHPNIDLVSVQSEAGYGKTFLALASALFLVLEKRAFEKIYVVKPTIELGAKLGYLPGDIKEKMEPYVKYIHDLVLKLHALRPANKLFLNPAEEMPRYNTKKFEILPLNFIRGMNIENAIVIIDETQNLSRAEVRALLTRMGEGVKCFCLGDTSQVDNPYLSESNNGLNWLVRKFKGFGNYAHIVLKGDRSRGPITDLVLKSKL</sequence>
<dbReference type="GO" id="GO:0005829">
    <property type="term" value="C:cytosol"/>
    <property type="evidence" value="ECO:0007669"/>
    <property type="project" value="TreeGrafter"/>
</dbReference>
<dbReference type="KEGG" id="dgg:DGI_2903"/>
<dbReference type="EMBL" id="CP006585">
    <property type="protein sequence ID" value="AGW14629.1"/>
    <property type="molecule type" value="Genomic_DNA"/>
</dbReference>
<protein>
    <submittedName>
        <fullName evidence="7">Putative PhoH family protein</fullName>
    </submittedName>
</protein>